<dbReference type="OrthoDB" id="17089at2759"/>
<dbReference type="GO" id="GO:0033615">
    <property type="term" value="P:mitochondrial proton-transporting ATP synthase complex assembly"/>
    <property type="evidence" value="ECO:0007669"/>
    <property type="project" value="TreeGrafter"/>
</dbReference>
<dbReference type="InterPro" id="IPR007849">
    <property type="entry name" value="ATP10"/>
</dbReference>
<protein>
    <recommendedName>
        <fullName evidence="4">Mitochondrial ATPase complex subunit ATP10</fullName>
    </recommendedName>
</protein>
<keyword evidence="3" id="KW-1185">Reference proteome</keyword>
<evidence type="ECO:0000313" key="3">
    <source>
        <dbReference type="Proteomes" id="UP000030651"/>
    </source>
</evidence>
<dbReference type="GeneID" id="19265870"/>
<dbReference type="Proteomes" id="UP000030651">
    <property type="component" value="Unassembled WGS sequence"/>
</dbReference>
<proteinExistence type="predicted"/>
<dbReference type="InParanoid" id="W3XM05"/>
<dbReference type="KEGG" id="pfy:PFICI_00857"/>
<evidence type="ECO:0008006" key="4">
    <source>
        <dbReference type="Google" id="ProtNLM"/>
    </source>
</evidence>
<evidence type="ECO:0000256" key="1">
    <source>
        <dbReference type="SAM" id="MobiDB-lite"/>
    </source>
</evidence>
<evidence type="ECO:0000313" key="2">
    <source>
        <dbReference type="EMBL" id="ETS87029.1"/>
    </source>
</evidence>
<dbReference type="FunCoup" id="W3XM05">
    <property type="interactions" value="163"/>
</dbReference>
<dbReference type="STRING" id="1229662.W3XM05"/>
<dbReference type="EMBL" id="KI912109">
    <property type="protein sequence ID" value="ETS87029.1"/>
    <property type="molecule type" value="Genomic_DNA"/>
</dbReference>
<dbReference type="Pfam" id="PF05176">
    <property type="entry name" value="ATP-synt_10"/>
    <property type="match status" value="1"/>
</dbReference>
<feature type="compositionally biased region" description="Pro residues" evidence="1">
    <location>
        <begin position="75"/>
        <end position="89"/>
    </location>
</feature>
<dbReference type="GO" id="GO:0005743">
    <property type="term" value="C:mitochondrial inner membrane"/>
    <property type="evidence" value="ECO:0007669"/>
    <property type="project" value="TreeGrafter"/>
</dbReference>
<dbReference type="OMA" id="YFPNFHG"/>
<dbReference type="PANTHER" id="PTHR28106">
    <property type="entry name" value="MITOCHONDRIAL ATPASE COMPLEX SUBUNIT ATP10"/>
    <property type="match status" value="1"/>
</dbReference>
<gene>
    <name evidence="2" type="ORF">PFICI_00857</name>
</gene>
<dbReference type="HOGENOM" id="CLU_047290_1_0_1"/>
<sequence>MSFPRRPQLLCLLCQWRSFSTSYRRFAKEAEKAASKPSITNSTSSSPAPQKFIPPSPLENAPRGYGKRVEEFTPVPLPRPIGMPHPPEPGQNTGIDNRSVRQKRDDFVNWDKHLARREQLKTQFRKPYFRDWTNLEHHKGKTFISPLRPFKGDLSLWFPNLYGTTLSKTDKGPHDTTPILAGKITIVSVFSGQWAEGQVKSFVSPEDNPELQAVLKEHKGKAQHVRINIEEDGLKAFLIKLFTNSIRKTIPEEDWNKYFVVRKGVSDEVKEAIGMLNSKVGYVYLLDGECRLRWAGSGYSEGHERVGLVTGLMRLLDEGKGVKKAKLAGSAAALKL</sequence>
<name>W3XM05_PESFW</name>
<feature type="compositionally biased region" description="Low complexity" evidence="1">
    <location>
        <begin position="35"/>
        <end position="49"/>
    </location>
</feature>
<dbReference type="AlphaFoldDB" id="W3XM05"/>
<organism evidence="2 3">
    <name type="scientific">Pestalotiopsis fici (strain W106-1 / CGMCC3.15140)</name>
    <dbReference type="NCBI Taxonomy" id="1229662"/>
    <lineage>
        <taxon>Eukaryota</taxon>
        <taxon>Fungi</taxon>
        <taxon>Dikarya</taxon>
        <taxon>Ascomycota</taxon>
        <taxon>Pezizomycotina</taxon>
        <taxon>Sordariomycetes</taxon>
        <taxon>Xylariomycetidae</taxon>
        <taxon>Amphisphaeriales</taxon>
        <taxon>Sporocadaceae</taxon>
        <taxon>Pestalotiopsis</taxon>
    </lineage>
</organism>
<feature type="region of interest" description="Disordered" evidence="1">
    <location>
        <begin position="31"/>
        <end position="99"/>
    </location>
</feature>
<dbReference type="RefSeq" id="XP_007827629.1">
    <property type="nucleotide sequence ID" value="XM_007829438.1"/>
</dbReference>
<dbReference type="eggNOG" id="KOG4614">
    <property type="taxonomic scope" value="Eukaryota"/>
</dbReference>
<accession>W3XM05</accession>
<reference evidence="3" key="1">
    <citation type="journal article" date="2015" name="BMC Genomics">
        <title>Genomic and transcriptomic analysis of the endophytic fungus Pestalotiopsis fici reveals its lifestyle and high potential for synthesis of natural products.</title>
        <authorList>
            <person name="Wang X."/>
            <person name="Zhang X."/>
            <person name="Liu L."/>
            <person name="Xiang M."/>
            <person name="Wang W."/>
            <person name="Sun X."/>
            <person name="Che Y."/>
            <person name="Guo L."/>
            <person name="Liu G."/>
            <person name="Guo L."/>
            <person name="Wang C."/>
            <person name="Yin W.B."/>
            <person name="Stadler M."/>
            <person name="Zhang X."/>
            <person name="Liu X."/>
        </authorList>
    </citation>
    <scope>NUCLEOTIDE SEQUENCE [LARGE SCALE GENOMIC DNA]</scope>
    <source>
        <strain evidence="3">W106-1 / CGMCC3.15140</strain>
    </source>
</reference>
<dbReference type="PANTHER" id="PTHR28106:SF1">
    <property type="entry name" value="MITOCHONDRIAL ATPASE COMPLEX SUBUNIT ATP10"/>
    <property type="match status" value="1"/>
</dbReference>